<evidence type="ECO:0000256" key="7">
    <source>
        <dbReference type="ARBA" id="ARBA00022982"/>
    </source>
</evidence>
<keyword evidence="9" id="KW-0997">Cell inner membrane</keyword>
<evidence type="ECO:0000256" key="3">
    <source>
        <dbReference type="ARBA" id="ARBA00022630"/>
    </source>
</evidence>
<dbReference type="RefSeq" id="WP_237465276.1">
    <property type="nucleotide sequence ID" value="NZ_CAKLDI010000001.1"/>
</dbReference>
<keyword evidence="12" id="KW-1185">Reference proteome</keyword>
<comment type="subcellular location">
    <subcellularLocation>
        <location evidence="9">Cell inner membrane</location>
        <topology evidence="9">Single-pass membrane protein</topology>
    </subcellularLocation>
</comment>
<dbReference type="PANTHER" id="PTHR36118:SF1">
    <property type="entry name" value="ION-TRANSLOCATING OXIDOREDUCTASE COMPLEX SUBUNIT G"/>
    <property type="match status" value="1"/>
</dbReference>
<comment type="cofactor">
    <cofactor evidence="9">
        <name>FMN</name>
        <dbReference type="ChEBI" id="CHEBI:58210"/>
    </cofactor>
</comment>
<dbReference type="PIRSF" id="PIRSF006091">
    <property type="entry name" value="E_trnsport_RnfG"/>
    <property type="match status" value="1"/>
</dbReference>
<gene>
    <name evidence="9 11" type="primary">rnfG</name>
    <name evidence="11" type="ORF">VST7929_00916</name>
</gene>
<dbReference type="Pfam" id="PF04205">
    <property type="entry name" value="FMN_bind"/>
    <property type="match status" value="1"/>
</dbReference>
<dbReference type="EMBL" id="CAKLDI010000001">
    <property type="protein sequence ID" value="CAH0533064.1"/>
    <property type="molecule type" value="Genomic_DNA"/>
</dbReference>
<keyword evidence="1 9" id="KW-0813">Transport</keyword>
<keyword evidence="9" id="KW-1003">Cell membrane</keyword>
<dbReference type="Proteomes" id="UP000838672">
    <property type="component" value="Unassembled WGS sequence"/>
</dbReference>
<feature type="modified residue" description="FMN phosphoryl threonine" evidence="9">
    <location>
        <position position="174"/>
    </location>
</feature>
<name>A0ABM8ZT26_9VIBR</name>
<evidence type="ECO:0000256" key="4">
    <source>
        <dbReference type="ARBA" id="ARBA00022643"/>
    </source>
</evidence>
<keyword evidence="7 9" id="KW-0249">Electron transport</keyword>
<keyword evidence="4 9" id="KW-0288">FMN</keyword>
<accession>A0ABM8ZT26</accession>
<dbReference type="InterPro" id="IPR007329">
    <property type="entry name" value="FMN-bd"/>
</dbReference>
<keyword evidence="8 9" id="KW-1133">Transmembrane helix</keyword>
<reference evidence="11" key="1">
    <citation type="submission" date="2021-11" db="EMBL/GenBank/DDBJ databases">
        <authorList>
            <person name="Rodrigo-Torres L."/>
            <person name="Arahal R. D."/>
            <person name="Lucena T."/>
        </authorList>
    </citation>
    <scope>NUCLEOTIDE SEQUENCE</scope>
    <source>
        <strain evidence="11">CECT 7929</strain>
    </source>
</reference>
<dbReference type="NCBIfam" id="TIGR01947">
    <property type="entry name" value="rnfG"/>
    <property type="match status" value="1"/>
</dbReference>
<comment type="subunit">
    <text evidence="9">The complex is composed of six subunits: RnfA, RnfB, RnfC, RnfD, RnfE and RnfG.</text>
</comment>
<keyword evidence="2 9" id="KW-0597">Phosphoprotein</keyword>
<protein>
    <recommendedName>
        <fullName evidence="9">Ion-translocating oxidoreductase complex subunit G</fullName>
        <ecNumber evidence="9">7.-.-.-</ecNumber>
    </recommendedName>
    <alternativeName>
        <fullName evidence="9">Rnf electron transport complex subunit G</fullName>
    </alternativeName>
</protein>
<comment type="similarity">
    <text evidence="9">Belongs to the RnfG family.</text>
</comment>
<evidence type="ECO:0000256" key="1">
    <source>
        <dbReference type="ARBA" id="ARBA00022448"/>
    </source>
</evidence>
<keyword evidence="9" id="KW-0472">Membrane</keyword>
<dbReference type="EC" id="7.-.-.-" evidence="9"/>
<dbReference type="NCBIfam" id="NF002519">
    <property type="entry name" value="PRK01908.1"/>
    <property type="match status" value="1"/>
</dbReference>
<dbReference type="PANTHER" id="PTHR36118">
    <property type="entry name" value="ION-TRANSLOCATING OXIDOREDUCTASE COMPLEX SUBUNIT G"/>
    <property type="match status" value="1"/>
</dbReference>
<comment type="caution">
    <text evidence="11">The sequence shown here is derived from an EMBL/GenBank/DDBJ whole genome shotgun (WGS) entry which is preliminary data.</text>
</comment>
<evidence type="ECO:0000256" key="5">
    <source>
        <dbReference type="ARBA" id="ARBA00022692"/>
    </source>
</evidence>
<dbReference type="HAMAP" id="MF_00479">
    <property type="entry name" value="RsxG_RnfG"/>
    <property type="match status" value="1"/>
</dbReference>
<evidence type="ECO:0000256" key="2">
    <source>
        <dbReference type="ARBA" id="ARBA00022553"/>
    </source>
</evidence>
<dbReference type="InterPro" id="IPR010209">
    <property type="entry name" value="Ion_transpt_RnfG/RsxG"/>
</dbReference>
<feature type="domain" description="FMN-binding" evidence="10">
    <location>
        <begin position="99"/>
        <end position="191"/>
    </location>
</feature>
<proteinExistence type="inferred from homology"/>
<sequence>MIRAMSKNGLLLGLFALASTAVVSLTYLLTKDAISVQQEKQLLKVLSQIVPASSHDNNLYQSCTLASDSSLGKQPMPVYRALKAGQANGAALEVVAPDGYNGDIHIVVALDNAAKITGVRILGHNETPGLGDKIDLKVSNWVLSFDGMTVVGEADSRWAVRKDGGQFDQFTGATITPRAVVGAVKRAVIYYQKHQAEIATWPNNCHQGDAHE</sequence>
<keyword evidence="5 9" id="KW-0812">Transmembrane</keyword>
<comment type="function">
    <text evidence="9">Part of a membrane-bound complex that couples electron transfer with translocation of ions across the membrane.</text>
</comment>
<evidence type="ECO:0000313" key="11">
    <source>
        <dbReference type="EMBL" id="CAH0533064.1"/>
    </source>
</evidence>
<keyword evidence="3 9" id="KW-0285">Flavoprotein</keyword>
<keyword evidence="6 9" id="KW-1278">Translocase</keyword>
<dbReference type="SMART" id="SM00900">
    <property type="entry name" value="FMN_bind"/>
    <property type="match status" value="1"/>
</dbReference>
<evidence type="ECO:0000259" key="10">
    <source>
        <dbReference type="SMART" id="SM00900"/>
    </source>
</evidence>
<evidence type="ECO:0000256" key="6">
    <source>
        <dbReference type="ARBA" id="ARBA00022967"/>
    </source>
</evidence>
<evidence type="ECO:0000256" key="9">
    <source>
        <dbReference type="HAMAP-Rule" id="MF_00479"/>
    </source>
</evidence>
<organism evidence="11 12">
    <name type="scientific">Vibrio stylophorae</name>
    <dbReference type="NCBI Taxonomy" id="659351"/>
    <lineage>
        <taxon>Bacteria</taxon>
        <taxon>Pseudomonadati</taxon>
        <taxon>Pseudomonadota</taxon>
        <taxon>Gammaproteobacteria</taxon>
        <taxon>Vibrionales</taxon>
        <taxon>Vibrionaceae</taxon>
        <taxon>Vibrio</taxon>
    </lineage>
</organism>
<evidence type="ECO:0000256" key="8">
    <source>
        <dbReference type="ARBA" id="ARBA00022989"/>
    </source>
</evidence>
<evidence type="ECO:0000313" key="12">
    <source>
        <dbReference type="Proteomes" id="UP000838672"/>
    </source>
</evidence>